<dbReference type="Gene3D" id="1.10.10.60">
    <property type="entry name" value="Homeodomain-like"/>
    <property type="match status" value="2"/>
</dbReference>
<evidence type="ECO:0000256" key="1">
    <source>
        <dbReference type="ARBA" id="ARBA00004123"/>
    </source>
</evidence>
<evidence type="ECO:0000256" key="7">
    <source>
        <dbReference type="ARBA" id="ARBA00022833"/>
    </source>
</evidence>
<keyword evidence="5" id="KW-0677">Repeat</keyword>
<keyword evidence="3" id="KW-0808">Transferase</keyword>
<dbReference type="Pfam" id="PF00628">
    <property type="entry name" value="PHD"/>
    <property type="match status" value="1"/>
</dbReference>
<dbReference type="InterPro" id="IPR003889">
    <property type="entry name" value="FYrich_C"/>
</dbReference>
<dbReference type="Gene3D" id="3.30.40.10">
    <property type="entry name" value="Zinc/RING finger domain, C3HC4 (zinc finger)"/>
    <property type="match status" value="2"/>
</dbReference>
<feature type="domain" description="PHD-type" evidence="13">
    <location>
        <begin position="204"/>
        <end position="261"/>
    </location>
</feature>
<feature type="domain" description="Myb-like" evidence="14">
    <location>
        <begin position="347"/>
        <end position="398"/>
    </location>
</feature>
<dbReference type="EMBL" id="JAOPGA020001129">
    <property type="protein sequence ID" value="KAL0485349.1"/>
    <property type="molecule type" value="Genomic_DNA"/>
</dbReference>
<keyword evidence="6 11" id="KW-0863">Zinc-finger</keyword>
<evidence type="ECO:0000259" key="13">
    <source>
        <dbReference type="PROSITE" id="PS50016"/>
    </source>
</evidence>
<proteinExistence type="predicted"/>
<evidence type="ECO:0000259" key="15">
    <source>
        <dbReference type="PROSITE" id="PS51294"/>
    </source>
</evidence>
<dbReference type="PROSITE" id="PS50090">
    <property type="entry name" value="MYB_LIKE"/>
    <property type="match status" value="2"/>
</dbReference>
<dbReference type="InterPro" id="IPR001005">
    <property type="entry name" value="SANT/Myb"/>
</dbReference>
<evidence type="ECO:0000256" key="11">
    <source>
        <dbReference type="PROSITE-ProRule" id="PRU00146"/>
    </source>
</evidence>
<feature type="region of interest" description="Disordered" evidence="12">
    <location>
        <begin position="156"/>
        <end position="197"/>
    </location>
</feature>
<keyword evidence="10" id="KW-0539">Nucleus</keyword>
<evidence type="ECO:0000256" key="3">
    <source>
        <dbReference type="ARBA" id="ARBA00022679"/>
    </source>
</evidence>
<dbReference type="PROSITE" id="PS51294">
    <property type="entry name" value="HTH_MYB"/>
    <property type="match status" value="1"/>
</dbReference>
<dbReference type="CDD" id="cd15489">
    <property type="entry name" value="PHD_SF"/>
    <property type="match status" value="1"/>
</dbReference>
<dbReference type="SMART" id="SM00249">
    <property type="entry name" value="PHD"/>
    <property type="match status" value="2"/>
</dbReference>
<dbReference type="PROSITE" id="PS51543">
    <property type="entry name" value="FYRC"/>
    <property type="match status" value="1"/>
</dbReference>
<keyword evidence="9" id="KW-0804">Transcription</keyword>
<dbReference type="SMART" id="SM00541">
    <property type="entry name" value="FYRN"/>
    <property type="match status" value="1"/>
</dbReference>
<evidence type="ECO:0000313" key="16">
    <source>
        <dbReference type="EMBL" id="KAL0485349.1"/>
    </source>
</evidence>
<feature type="domain" description="Myb-like" evidence="14">
    <location>
        <begin position="405"/>
        <end position="446"/>
    </location>
</feature>
<dbReference type="Pfam" id="PF05965">
    <property type="entry name" value="FYRC"/>
    <property type="match status" value="1"/>
</dbReference>
<feature type="region of interest" description="Disordered" evidence="12">
    <location>
        <begin position="320"/>
        <end position="357"/>
    </location>
</feature>
<dbReference type="SMART" id="SM00717">
    <property type="entry name" value="SANT"/>
    <property type="match status" value="2"/>
</dbReference>
<evidence type="ECO:0000256" key="6">
    <source>
        <dbReference type="ARBA" id="ARBA00022771"/>
    </source>
</evidence>
<evidence type="ECO:0000256" key="4">
    <source>
        <dbReference type="ARBA" id="ARBA00022723"/>
    </source>
</evidence>
<feature type="domain" description="HTH myb-type" evidence="15">
    <location>
        <begin position="405"/>
        <end position="450"/>
    </location>
</feature>
<dbReference type="AlphaFoldDB" id="A0AAW2Z7G3"/>
<dbReference type="CDD" id="cd00167">
    <property type="entry name" value="SANT"/>
    <property type="match status" value="2"/>
</dbReference>
<dbReference type="InterPro" id="IPR019787">
    <property type="entry name" value="Znf_PHD-finger"/>
</dbReference>
<feature type="domain" description="PHD-type" evidence="13">
    <location>
        <begin position="258"/>
        <end position="308"/>
    </location>
</feature>
<evidence type="ECO:0000256" key="10">
    <source>
        <dbReference type="ARBA" id="ARBA00023242"/>
    </source>
</evidence>
<organism evidence="16 17">
    <name type="scientific">Acrasis kona</name>
    <dbReference type="NCBI Taxonomy" id="1008807"/>
    <lineage>
        <taxon>Eukaryota</taxon>
        <taxon>Discoba</taxon>
        <taxon>Heterolobosea</taxon>
        <taxon>Tetramitia</taxon>
        <taxon>Eutetramitia</taxon>
        <taxon>Acrasidae</taxon>
        <taxon>Acrasis</taxon>
    </lineage>
</organism>
<dbReference type="PROSITE" id="PS50016">
    <property type="entry name" value="ZF_PHD_2"/>
    <property type="match status" value="2"/>
</dbReference>
<evidence type="ECO:0000313" key="17">
    <source>
        <dbReference type="Proteomes" id="UP001431209"/>
    </source>
</evidence>
<dbReference type="InterPro" id="IPR017930">
    <property type="entry name" value="Myb_dom"/>
</dbReference>
<dbReference type="PANTHER" id="PTHR45888:SF4">
    <property type="entry name" value="PHD FINGER PROTEIN 10"/>
    <property type="match status" value="1"/>
</dbReference>
<dbReference type="SMART" id="SM00542">
    <property type="entry name" value="FYRC"/>
    <property type="match status" value="1"/>
</dbReference>
<keyword evidence="2" id="KW-0597">Phosphoprotein</keyword>
<dbReference type="InterPro" id="IPR003888">
    <property type="entry name" value="FYrich_N"/>
</dbReference>
<evidence type="ECO:0000256" key="12">
    <source>
        <dbReference type="SAM" id="MobiDB-lite"/>
    </source>
</evidence>
<evidence type="ECO:0000256" key="9">
    <source>
        <dbReference type="ARBA" id="ARBA00023163"/>
    </source>
</evidence>
<dbReference type="Pfam" id="PF05964">
    <property type="entry name" value="FYRN"/>
    <property type="match status" value="1"/>
</dbReference>
<dbReference type="InterPro" id="IPR001965">
    <property type="entry name" value="Znf_PHD"/>
</dbReference>
<keyword evidence="17" id="KW-1185">Reference proteome</keyword>
<keyword evidence="4" id="KW-0479">Metal-binding</keyword>
<dbReference type="PROSITE" id="PS51542">
    <property type="entry name" value="FYRN"/>
    <property type="match status" value="1"/>
</dbReference>
<evidence type="ECO:0000256" key="5">
    <source>
        <dbReference type="ARBA" id="ARBA00022737"/>
    </source>
</evidence>
<keyword evidence="7" id="KW-0862">Zinc</keyword>
<name>A0AAW2Z7G3_9EUKA</name>
<dbReference type="GO" id="GO:0008270">
    <property type="term" value="F:zinc ion binding"/>
    <property type="evidence" value="ECO:0007669"/>
    <property type="project" value="UniProtKB-KW"/>
</dbReference>
<dbReference type="Gene3D" id="3.30.160.360">
    <property type="match status" value="1"/>
</dbReference>
<dbReference type="GO" id="GO:0016740">
    <property type="term" value="F:transferase activity"/>
    <property type="evidence" value="ECO:0007669"/>
    <property type="project" value="UniProtKB-KW"/>
</dbReference>
<comment type="subcellular location">
    <subcellularLocation>
        <location evidence="1">Nucleus</location>
    </subcellularLocation>
</comment>
<dbReference type="InterPro" id="IPR011011">
    <property type="entry name" value="Znf_FYVE_PHD"/>
</dbReference>
<dbReference type="GO" id="GO:0005634">
    <property type="term" value="C:nucleus"/>
    <property type="evidence" value="ECO:0007669"/>
    <property type="project" value="UniProtKB-SubCell"/>
</dbReference>
<evidence type="ECO:0000256" key="2">
    <source>
        <dbReference type="ARBA" id="ARBA00022553"/>
    </source>
</evidence>
<sequence length="482" mass="55765">MNETSDHPQLPLRLGPTELFELGIVEYKRSEFHSSKYIYPIGFRTQRQYFSYKNKQEKTIYTCEILDNEEYNGSDVIFKVTPLDDPEVTYQSTTASGAWLPIIKLVGEGKRETFTVSGPEYFGLSNTHIKRLIEALPNAKKCTRYKSSKRIKNAVTPIKKNVDVPRRTPKRKKQEEDGDEPEIKQQLVPSDSPARKRKSLKPKLKWCSACGKTVSDKTEHSSMLQCSRCPVFIHDCCHIPSLSLLSEHQRATWLCDNCKSCEVCNQSTNDDVMLICETCDRAFHTFCMVPPLESIPQDAWYCKQCTKVDDDNDIIINQEEMQEQDTFNEPQEIEPKSQPEEEISEQDSNTSTEQWNERDDVKLYNAVNQYGGEAWDTISSIVKKFSTEECRDRYYLLYMSMLDQWNAEEDERLLKQVEVMGEDDWDGIVVEGRTIVQCMDRYKTLIKQGEGNEDSILNVFEKIFGTETTPDNVLPRFGFFSE</sequence>
<evidence type="ECO:0000256" key="8">
    <source>
        <dbReference type="ARBA" id="ARBA00023015"/>
    </source>
</evidence>
<dbReference type="SUPFAM" id="SSF46689">
    <property type="entry name" value="Homeodomain-like"/>
    <property type="match status" value="2"/>
</dbReference>
<comment type="caution">
    <text evidence="16">The sequence shown here is derived from an EMBL/GenBank/DDBJ whole genome shotgun (WGS) entry which is preliminary data.</text>
</comment>
<accession>A0AAW2Z7G3</accession>
<gene>
    <name evidence="16" type="ORF">AKO1_006900</name>
</gene>
<dbReference type="Pfam" id="PF00249">
    <property type="entry name" value="Myb_DNA-binding"/>
    <property type="match status" value="2"/>
</dbReference>
<dbReference type="InterPro" id="IPR013083">
    <property type="entry name" value="Znf_RING/FYVE/PHD"/>
</dbReference>
<reference evidence="16 17" key="1">
    <citation type="submission" date="2024-03" db="EMBL/GenBank/DDBJ databases">
        <title>The Acrasis kona genome and developmental transcriptomes reveal deep origins of eukaryotic multicellular pathways.</title>
        <authorList>
            <person name="Sheikh S."/>
            <person name="Fu C.-J."/>
            <person name="Brown M.W."/>
            <person name="Baldauf S.L."/>
        </authorList>
    </citation>
    <scope>NUCLEOTIDE SEQUENCE [LARGE SCALE GENOMIC DNA]</scope>
    <source>
        <strain evidence="16 17">ATCC MYA-3509</strain>
    </source>
</reference>
<protein>
    <submittedName>
        <fullName evidence="16">Kmt2d</fullName>
    </submittedName>
</protein>
<keyword evidence="8" id="KW-0805">Transcription regulation</keyword>
<dbReference type="InterPro" id="IPR009057">
    <property type="entry name" value="Homeodomain-like_sf"/>
</dbReference>
<dbReference type="PANTHER" id="PTHR45888">
    <property type="entry name" value="HL01030P-RELATED"/>
    <property type="match status" value="1"/>
</dbReference>
<dbReference type="SUPFAM" id="SSF57903">
    <property type="entry name" value="FYVE/PHD zinc finger"/>
    <property type="match status" value="2"/>
</dbReference>
<dbReference type="Proteomes" id="UP001431209">
    <property type="component" value="Unassembled WGS sequence"/>
</dbReference>
<evidence type="ECO:0000259" key="14">
    <source>
        <dbReference type="PROSITE" id="PS50090"/>
    </source>
</evidence>